<dbReference type="InterPro" id="IPR018392">
    <property type="entry name" value="LysM"/>
</dbReference>
<organism evidence="2 3">
    <name type="scientific">Bowdeniella nasicola</name>
    <dbReference type="NCBI Taxonomy" id="208480"/>
    <lineage>
        <taxon>Bacteria</taxon>
        <taxon>Bacillati</taxon>
        <taxon>Actinomycetota</taxon>
        <taxon>Actinomycetes</taxon>
        <taxon>Actinomycetales</taxon>
        <taxon>Actinomycetaceae</taxon>
        <taxon>Bowdeniella</taxon>
    </lineage>
</organism>
<protein>
    <submittedName>
        <fullName evidence="2">LysM domain-containing protein</fullName>
    </submittedName>
</protein>
<dbReference type="Proteomes" id="UP000199288">
    <property type="component" value="Unassembled WGS sequence"/>
</dbReference>
<evidence type="ECO:0000313" key="2">
    <source>
        <dbReference type="EMBL" id="SEA45483.1"/>
    </source>
</evidence>
<sequence>MTALPLAALPELAPTRGLRLVGGKDVEAARPATLPFRPLPAAAPARPLPLTVPQAAPADAPTAPAAAPASAAAATSAAARAATSARTTGLSAKLLKAALGWTLAAALTIGVAGGIASALNPPVTSSGVTVTVTAGQSLWSIAAAHTENAAATRDYVAAIIALNGLDSATIEAGQALTLPKLP</sequence>
<dbReference type="PROSITE" id="PS51782">
    <property type="entry name" value="LYSM"/>
    <property type="match status" value="1"/>
</dbReference>
<name>A0A1H4BBF9_9ACTO</name>
<evidence type="ECO:0000259" key="1">
    <source>
        <dbReference type="PROSITE" id="PS51782"/>
    </source>
</evidence>
<proteinExistence type="predicted"/>
<feature type="domain" description="LysM" evidence="1">
    <location>
        <begin position="128"/>
        <end position="178"/>
    </location>
</feature>
<dbReference type="SMART" id="SM00257">
    <property type="entry name" value="LysM"/>
    <property type="match status" value="1"/>
</dbReference>
<evidence type="ECO:0000313" key="3">
    <source>
        <dbReference type="Proteomes" id="UP000199288"/>
    </source>
</evidence>
<dbReference type="CDD" id="cd00118">
    <property type="entry name" value="LysM"/>
    <property type="match status" value="1"/>
</dbReference>
<dbReference type="Gene3D" id="3.10.350.10">
    <property type="entry name" value="LysM domain"/>
    <property type="match status" value="1"/>
</dbReference>
<dbReference type="RefSeq" id="WP_092564770.1">
    <property type="nucleotide sequence ID" value="NZ_FNQV01000009.1"/>
</dbReference>
<dbReference type="AlphaFoldDB" id="A0A1H4BBF9"/>
<gene>
    <name evidence="2" type="ORF">SAMN02910418_01641</name>
</gene>
<keyword evidence="3" id="KW-1185">Reference proteome</keyword>
<dbReference type="Pfam" id="PF01476">
    <property type="entry name" value="LysM"/>
    <property type="match status" value="1"/>
</dbReference>
<reference evidence="3" key="1">
    <citation type="submission" date="2016-10" db="EMBL/GenBank/DDBJ databases">
        <authorList>
            <person name="Varghese N."/>
            <person name="Submissions S."/>
        </authorList>
    </citation>
    <scope>NUCLEOTIDE SEQUENCE [LARGE SCALE GENOMIC DNA]</scope>
    <source>
        <strain evidence="3">KPR-1</strain>
    </source>
</reference>
<accession>A0A1H4BBF9</accession>
<dbReference type="InterPro" id="IPR036779">
    <property type="entry name" value="LysM_dom_sf"/>
</dbReference>
<dbReference type="EMBL" id="FNQV01000009">
    <property type="protein sequence ID" value="SEA45483.1"/>
    <property type="molecule type" value="Genomic_DNA"/>
</dbReference>